<reference evidence="1" key="2">
    <citation type="submission" date="2024-05" db="EMBL/GenBank/DDBJ databases">
        <authorList>
            <person name="Chen H."/>
        </authorList>
    </citation>
    <scope>NUCLEOTIDE SEQUENCE</scope>
    <source>
        <strain evidence="1">CGMCC 7049</strain>
    </source>
</reference>
<proteinExistence type="predicted"/>
<organism evidence="1">
    <name type="scientific">Pediococcus pentosaceus CGMCC 7049</name>
    <dbReference type="NCBI Taxonomy" id="1460385"/>
    <lineage>
        <taxon>Bacteria</taxon>
        <taxon>Bacillati</taxon>
        <taxon>Bacillota</taxon>
        <taxon>Bacilli</taxon>
        <taxon>Lactobacillales</taxon>
        <taxon>Lactobacillaceae</taxon>
        <taxon>Pediococcus</taxon>
    </lineage>
</organism>
<name>A0AAU7NJ63_PEDPE</name>
<sequence>MKKNMPKTGKKLHKYGEDWDSEKELAFYERFILNKVPPELITVHEPFLLVDSRTIEHQAKIYSWKYTPDIVIRDYEGHFKHVYDVKNSFGIYGLRPENKLTFKHFARLFGIPVEAVVVRTKDFKTTCVGVTKPRTKNPLIKNNTNYDWIEATNYEF</sequence>
<dbReference type="EMBL" id="CP157400">
    <property type="protein sequence ID" value="XBS07614.1"/>
    <property type="molecule type" value="Genomic_DNA"/>
</dbReference>
<evidence type="ECO:0000313" key="1">
    <source>
        <dbReference type="EMBL" id="XBS07614.1"/>
    </source>
</evidence>
<reference evidence="1" key="1">
    <citation type="submission" date="2014-02" db="EMBL/GenBank/DDBJ databases">
        <authorList>
            <person name="Zhao D."/>
            <person name="Dong X."/>
            <person name="Li Y."/>
            <person name="Lv L."/>
            <person name="Zhao D."/>
            <person name="Gao Y."/>
            <person name="Wang Y."/>
            <person name="Li Y."/>
        </authorList>
    </citation>
    <scope>NUCLEOTIDE SEQUENCE</scope>
    <source>
        <strain evidence="1">CGMCC 7049</strain>
    </source>
</reference>
<evidence type="ECO:0008006" key="2">
    <source>
        <dbReference type="Google" id="ProtNLM"/>
    </source>
</evidence>
<gene>
    <name evidence="1" type="ORF">BB06_05100</name>
</gene>
<protein>
    <recommendedName>
        <fullName evidence="2">DUF1064 domain-containing protein</fullName>
    </recommendedName>
</protein>
<dbReference type="AlphaFoldDB" id="A0AAU7NJ63"/>
<dbReference type="RefSeq" id="WP_051662246.1">
    <property type="nucleotide sequence ID" value="NZ_CP157400.1"/>
</dbReference>
<accession>A0AAU7NJ63</accession>